<comment type="caution">
    <text evidence="5">The sequence shown here is derived from an EMBL/GenBank/DDBJ whole genome shotgun (WGS) entry which is preliminary data.</text>
</comment>
<gene>
    <name evidence="5" type="ORF">CO116_00215</name>
</gene>
<feature type="transmembrane region" description="Helical" evidence="4">
    <location>
        <begin position="197"/>
        <end position="226"/>
    </location>
</feature>
<evidence type="ECO:0000313" key="5">
    <source>
        <dbReference type="EMBL" id="PJB18154.1"/>
    </source>
</evidence>
<feature type="transmembrane region" description="Helical" evidence="4">
    <location>
        <begin position="343"/>
        <end position="361"/>
    </location>
</feature>
<dbReference type="AlphaFoldDB" id="A0A2M8AKH2"/>
<protein>
    <submittedName>
        <fullName evidence="5">Uncharacterized protein</fullName>
    </submittedName>
</protein>
<feature type="transmembrane region" description="Helical" evidence="4">
    <location>
        <begin position="310"/>
        <end position="331"/>
    </location>
</feature>
<evidence type="ECO:0000256" key="2">
    <source>
        <dbReference type="ARBA" id="ARBA00022803"/>
    </source>
</evidence>
<dbReference type="InterPro" id="IPR052346">
    <property type="entry name" value="O-mannosyl-transferase_TMTC"/>
</dbReference>
<dbReference type="Gene3D" id="1.25.40.10">
    <property type="entry name" value="Tetratricopeptide repeat domain"/>
    <property type="match status" value="1"/>
</dbReference>
<dbReference type="Pfam" id="PF07719">
    <property type="entry name" value="TPR_2"/>
    <property type="match status" value="1"/>
</dbReference>
<feature type="repeat" description="TPR" evidence="3">
    <location>
        <begin position="551"/>
        <end position="584"/>
    </location>
</feature>
<dbReference type="InterPro" id="IPR019734">
    <property type="entry name" value="TPR_rpt"/>
</dbReference>
<evidence type="ECO:0000256" key="1">
    <source>
        <dbReference type="ARBA" id="ARBA00022737"/>
    </source>
</evidence>
<keyword evidence="4" id="KW-1133">Transmembrane helix</keyword>
<feature type="transmembrane region" description="Helical" evidence="4">
    <location>
        <begin position="167"/>
        <end position="185"/>
    </location>
</feature>
<name>A0A2M8AKH2_9BACT</name>
<dbReference type="InterPro" id="IPR011990">
    <property type="entry name" value="TPR-like_helical_dom_sf"/>
</dbReference>
<dbReference type="InterPro" id="IPR013105">
    <property type="entry name" value="TPR_2"/>
</dbReference>
<dbReference type="Proteomes" id="UP000230611">
    <property type="component" value="Unassembled WGS sequence"/>
</dbReference>
<dbReference type="PANTHER" id="PTHR44227:SF3">
    <property type="entry name" value="PROTEIN O-MANNOSYL-TRANSFERASE TMTC4"/>
    <property type="match status" value="1"/>
</dbReference>
<dbReference type="SMART" id="SM00028">
    <property type="entry name" value="TPR"/>
    <property type="match status" value="3"/>
</dbReference>
<feature type="transmembrane region" description="Helical" evidence="4">
    <location>
        <begin position="139"/>
        <end position="155"/>
    </location>
</feature>
<dbReference type="PROSITE" id="PS50293">
    <property type="entry name" value="TPR_REGION"/>
    <property type="match status" value="2"/>
</dbReference>
<evidence type="ECO:0000256" key="4">
    <source>
        <dbReference type="SAM" id="Phobius"/>
    </source>
</evidence>
<proteinExistence type="predicted"/>
<dbReference type="Pfam" id="PF00515">
    <property type="entry name" value="TPR_1"/>
    <property type="match status" value="1"/>
</dbReference>
<dbReference type="SUPFAM" id="SSF48452">
    <property type="entry name" value="TPR-like"/>
    <property type="match status" value="1"/>
</dbReference>
<feature type="transmembrane region" description="Helical" evidence="4">
    <location>
        <begin position="279"/>
        <end position="298"/>
    </location>
</feature>
<keyword evidence="4" id="KW-0472">Membrane</keyword>
<accession>A0A2M8AKH2</accession>
<dbReference type="EMBL" id="PFUO01000013">
    <property type="protein sequence ID" value="PJB18154.1"/>
    <property type="molecule type" value="Genomic_DNA"/>
</dbReference>
<feature type="repeat" description="TPR" evidence="3">
    <location>
        <begin position="484"/>
        <end position="517"/>
    </location>
</feature>
<keyword evidence="2 3" id="KW-0802">TPR repeat</keyword>
<keyword evidence="4" id="KW-0812">Transmembrane</keyword>
<feature type="transmembrane region" description="Helical" evidence="4">
    <location>
        <begin position="373"/>
        <end position="392"/>
    </location>
</feature>
<reference evidence="6" key="1">
    <citation type="submission" date="2017-09" db="EMBL/GenBank/DDBJ databases">
        <title>Depth-based differentiation of microbial function through sediment-hosted aquifers and enrichment of novel symbionts in the deep terrestrial subsurface.</title>
        <authorList>
            <person name="Probst A.J."/>
            <person name="Ladd B."/>
            <person name="Jarett J.K."/>
            <person name="Geller-Mcgrath D.E."/>
            <person name="Sieber C.M.K."/>
            <person name="Emerson J.B."/>
            <person name="Anantharaman K."/>
            <person name="Thomas B.C."/>
            <person name="Malmstrom R."/>
            <person name="Stieglmeier M."/>
            <person name="Klingl A."/>
            <person name="Woyke T."/>
            <person name="Ryan C.M."/>
            <person name="Banfield J.F."/>
        </authorList>
    </citation>
    <scope>NUCLEOTIDE SEQUENCE [LARGE SCALE GENOMIC DNA]</scope>
</reference>
<feature type="transmembrane region" description="Helical" evidence="4">
    <location>
        <begin position="407"/>
        <end position="426"/>
    </location>
</feature>
<dbReference type="PANTHER" id="PTHR44227">
    <property type="match status" value="1"/>
</dbReference>
<dbReference type="PROSITE" id="PS50005">
    <property type="entry name" value="TPR"/>
    <property type="match status" value="2"/>
</dbReference>
<keyword evidence="1" id="KW-0677">Repeat</keyword>
<organism evidence="5 6">
    <name type="scientific">Candidatus Falkowbacteria bacterium CG_4_9_14_3_um_filter_38_19</name>
    <dbReference type="NCBI Taxonomy" id="1974559"/>
    <lineage>
        <taxon>Bacteria</taxon>
        <taxon>Candidatus Falkowiibacteriota</taxon>
    </lineage>
</organism>
<sequence>MDIFLKHKKIFALTFFLIIGLAIYGNSFDNQLFWDDDDNIINNVYIKDWRYLPNFFTESLISGAGQVSNYWRPLLLMSFAIDYRLWGLAPFGFHLTNVLLHLIAAWLIFLLLNKLIRIAEPELAQSEPVNLGRWFMDKSIWLPFLVSLLFLIHSVQTEAITYVAGRADPLSSVFCLLAIYYYVLYKQSNHLWQYGASLVFFLFGLLTKEQVILLPLLLILVEVVFFSKTLDKKVIIKALKLSLPFLVVAAAYFTLRITILNFNDILHGFTYDAVYSNSVWLRLLTFCSVMLGYFKLLFIPANLQMAREVAMVNSFFSWPVIVFILLMALIFWLGLKTWAKDRLIAFGLLWFFIILLPRTNILQINRPMYEHWLYLPLMGFWLALICLAALFYKKIKNNNPAFGRKLFYAGLALITVYILFLGFLTIKRNQDWQNPIIFYKKNLAYTPNSFIQHNNLGMAYAAAGRLADSVAEYQTAIKIQDIYPQAHYNLANSLRDLGRLDEALAEYEKAILISPSFQAPYNNLLAIYLSQNDRAKAEDVLERAKREFDEFNYYYIAGAVYYNFGDYDQAIKLWRQALELNQDNLQLRLMIDQARQKKNLK</sequence>
<feature type="transmembrane region" description="Helical" evidence="4">
    <location>
        <begin position="98"/>
        <end position="119"/>
    </location>
</feature>
<evidence type="ECO:0000313" key="6">
    <source>
        <dbReference type="Proteomes" id="UP000230611"/>
    </source>
</evidence>
<evidence type="ECO:0000256" key="3">
    <source>
        <dbReference type="PROSITE-ProRule" id="PRU00339"/>
    </source>
</evidence>
<feature type="transmembrane region" description="Helical" evidence="4">
    <location>
        <begin position="238"/>
        <end position="259"/>
    </location>
</feature>